<keyword evidence="2 8" id="KW-0378">Hydrolase</keyword>
<dbReference type="GO" id="GO:0006281">
    <property type="term" value="P:DNA repair"/>
    <property type="evidence" value="ECO:0007669"/>
    <property type="project" value="TreeGrafter"/>
</dbReference>
<dbReference type="Pfam" id="PF00176">
    <property type="entry name" value="SNF2-rel_dom"/>
    <property type="match status" value="1"/>
</dbReference>
<dbReference type="EC" id="3.6.4.-" evidence="8"/>
<dbReference type="GO" id="GO:0004520">
    <property type="term" value="F:DNA endonuclease activity"/>
    <property type="evidence" value="ECO:0007669"/>
    <property type="project" value="TreeGrafter"/>
</dbReference>
<accession>A0AAD8XVS4</accession>
<feature type="domain" description="Helicase C-terminal" evidence="7">
    <location>
        <begin position="736"/>
        <end position="883"/>
    </location>
</feature>
<dbReference type="PROSITE" id="PS51192">
    <property type="entry name" value="HELICASE_ATP_BIND_1"/>
    <property type="match status" value="1"/>
</dbReference>
<feature type="region of interest" description="Disordered" evidence="5">
    <location>
        <begin position="224"/>
        <end position="292"/>
    </location>
</feature>
<proteinExistence type="predicted"/>
<evidence type="ECO:0000256" key="4">
    <source>
        <dbReference type="ARBA" id="ARBA00022840"/>
    </source>
</evidence>
<evidence type="ECO:0000313" key="9">
    <source>
        <dbReference type="Proteomes" id="UP001224775"/>
    </source>
</evidence>
<dbReference type="CDD" id="cd18793">
    <property type="entry name" value="SF2_C_SNF"/>
    <property type="match status" value="1"/>
</dbReference>
<dbReference type="GO" id="GO:0043596">
    <property type="term" value="C:nuclear replication fork"/>
    <property type="evidence" value="ECO:0007669"/>
    <property type="project" value="TreeGrafter"/>
</dbReference>
<evidence type="ECO:0000256" key="1">
    <source>
        <dbReference type="ARBA" id="ARBA00022741"/>
    </source>
</evidence>
<dbReference type="InterPro" id="IPR001650">
    <property type="entry name" value="Helicase_C-like"/>
</dbReference>
<sequence>MDSLTEEQRRRIEANRRAALEKCRERRNKTVQKENRDQSLIAAAAAAVAYPSQSNSVAALVSNNLNNDKGGFEREVSHHNSTNSVFAAASATIVMSSSVNINAEDNRKRKIETQQQQQQQLTEEQRIRMENNRKRALEKKQKQQLMNNSNINTTTSSTLPSIPTEEQRARIEENRRKALEKKQLVVKPMVVVSEPTIKSNEQQHIPVQDNMYTQCSGEAKMPSNVAADNKQSAPSNHHAQNNSLTQDQLARMEENRRRALEKKNQAQQQVSVSLHPTSTTQAKQPESIVSNNNIAQKPAGLTEEQKLRMEQNRLKALQKKQPSSTTTSSPSKSSSGNDSATTGAPKQDLPPIKPASTKKSALPPLYPELHYDPSRILPINDDDTDSLIENAELDKLLLNGWTLYDHQKEGVLRALRMRRLILAFDMGLGKTIIGCVWAKAFLRTFVGIKVFVIAPVSLHEDWRRTATSTTGLKLDSEEKKKKKKKAVAKKKEPSSEEYYATGKKRKSKKKEEEEEEPEDDEPEMYIYSWSNVSAYKEVINDCTEGYVVICDEAHNMQSMTSQRTKDALKLMQSSQRTKTEKCRGVLLLSGTPMKNGRPSNLFPLLNAVRHPFGDHQMRYETYFCDGQQRQMNGKEVWLATGSSNLRELNAHTASHVFRMTKEECMSKELPPRKREFRTVPVGPLQQQRYTQALKDLAKAFTASKGECGMSGGDSEDILTPFNRLRQISSFAKVDAAVTIANTVLNEESSVVVFTSFVDVAKQIHQKLEGMDWAGELLTGLTPTKKRQSMVDNFQSGLSPVFVCTYGAGGVGLTLTAACTVILVDRPWTPGDVNQAEDRVRRIGQKRPVRSIWIRAFAIDEQIDELLDHKDVTSNTVVDGKASTGQSRSAPKVKISELIKNVIETK</sequence>
<keyword evidence="9" id="KW-1185">Reference proteome</keyword>
<dbReference type="InterPro" id="IPR049730">
    <property type="entry name" value="SNF2/RAD54-like_C"/>
</dbReference>
<dbReference type="SMART" id="SM00490">
    <property type="entry name" value="HELICc"/>
    <property type="match status" value="1"/>
</dbReference>
<name>A0AAD8XVS4_9STRA</name>
<dbReference type="GO" id="GO:0004386">
    <property type="term" value="F:helicase activity"/>
    <property type="evidence" value="ECO:0007669"/>
    <property type="project" value="UniProtKB-KW"/>
</dbReference>
<dbReference type="EMBL" id="JATAAI010000037">
    <property type="protein sequence ID" value="KAK1734784.1"/>
    <property type="molecule type" value="Genomic_DNA"/>
</dbReference>
<dbReference type="InterPro" id="IPR038718">
    <property type="entry name" value="SNF2-like_sf"/>
</dbReference>
<keyword evidence="1" id="KW-0547">Nucleotide-binding</keyword>
<dbReference type="GO" id="GO:0016787">
    <property type="term" value="F:hydrolase activity"/>
    <property type="evidence" value="ECO:0007669"/>
    <property type="project" value="UniProtKB-KW"/>
</dbReference>
<feature type="region of interest" description="Disordered" evidence="5">
    <location>
        <begin position="482"/>
        <end position="522"/>
    </location>
</feature>
<dbReference type="AlphaFoldDB" id="A0AAD8XVS4"/>
<keyword evidence="4" id="KW-0067">ATP-binding</keyword>
<feature type="region of interest" description="Disordered" evidence="5">
    <location>
        <begin position="313"/>
        <end position="365"/>
    </location>
</feature>
<feature type="compositionally biased region" description="Polar residues" evidence="5">
    <location>
        <begin position="229"/>
        <end position="248"/>
    </location>
</feature>
<dbReference type="PANTHER" id="PTHR45766">
    <property type="entry name" value="DNA ANNEALING HELICASE AND ENDONUCLEASE ZRANB3 FAMILY MEMBER"/>
    <property type="match status" value="1"/>
</dbReference>
<dbReference type="Proteomes" id="UP001224775">
    <property type="component" value="Unassembled WGS sequence"/>
</dbReference>
<evidence type="ECO:0000256" key="2">
    <source>
        <dbReference type="ARBA" id="ARBA00022801"/>
    </source>
</evidence>
<feature type="compositionally biased region" description="Acidic residues" evidence="5">
    <location>
        <begin position="512"/>
        <end position="522"/>
    </location>
</feature>
<evidence type="ECO:0000259" key="7">
    <source>
        <dbReference type="PROSITE" id="PS51194"/>
    </source>
</evidence>
<evidence type="ECO:0000256" key="3">
    <source>
        <dbReference type="ARBA" id="ARBA00022806"/>
    </source>
</evidence>
<reference evidence="8" key="1">
    <citation type="submission" date="2023-06" db="EMBL/GenBank/DDBJ databases">
        <title>Survivors Of The Sea: Transcriptome response of Skeletonema marinoi to long-term dormancy.</title>
        <authorList>
            <person name="Pinder M.I.M."/>
            <person name="Kourtchenko O."/>
            <person name="Robertson E.K."/>
            <person name="Larsson T."/>
            <person name="Maumus F."/>
            <person name="Osuna-Cruz C.M."/>
            <person name="Vancaester E."/>
            <person name="Stenow R."/>
            <person name="Vandepoele K."/>
            <person name="Ploug H."/>
            <person name="Bruchert V."/>
            <person name="Godhe A."/>
            <person name="Topel M."/>
        </authorList>
    </citation>
    <scope>NUCLEOTIDE SEQUENCE</scope>
    <source>
        <strain evidence="8">R05AC</strain>
    </source>
</reference>
<protein>
    <submittedName>
        <fullName evidence="8">SWI/SNF-related matrix-associated actin-dependent regulator of chromatin subfamily A-like protein 1</fullName>
        <ecNumber evidence="8">3.6.4.-</ecNumber>
    </submittedName>
</protein>
<dbReference type="Pfam" id="PF00271">
    <property type="entry name" value="Helicase_C"/>
    <property type="match status" value="1"/>
</dbReference>
<organism evidence="8 9">
    <name type="scientific">Skeletonema marinoi</name>
    <dbReference type="NCBI Taxonomy" id="267567"/>
    <lineage>
        <taxon>Eukaryota</taxon>
        <taxon>Sar</taxon>
        <taxon>Stramenopiles</taxon>
        <taxon>Ochrophyta</taxon>
        <taxon>Bacillariophyta</taxon>
        <taxon>Coscinodiscophyceae</taxon>
        <taxon>Thalassiosirophycidae</taxon>
        <taxon>Thalassiosirales</taxon>
        <taxon>Skeletonemataceae</taxon>
        <taxon>Skeletonema</taxon>
        <taxon>Skeletonema marinoi-dohrnii complex</taxon>
    </lineage>
</organism>
<comment type="caution">
    <text evidence="8">The sequence shown here is derived from an EMBL/GenBank/DDBJ whole genome shotgun (WGS) entry which is preliminary data.</text>
</comment>
<dbReference type="InterPro" id="IPR014001">
    <property type="entry name" value="Helicase_ATP-bd"/>
</dbReference>
<dbReference type="Gene3D" id="3.40.50.300">
    <property type="entry name" value="P-loop containing nucleotide triphosphate hydrolases"/>
    <property type="match status" value="1"/>
</dbReference>
<dbReference type="SUPFAM" id="SSF52540">
    <property type="entry name" value="P-loop containing nucleoside triphosphate hydrolases"/>
    <property type="match status" value="2"/>
</dbReference>
<dbReference type="PROSITE" id="PS51194">
    <property type="entry name" value="HELICASE_CTER"/>
    <property type="match status" value="1"/>
</dbReference>
<gene>
    <name evidence="8" type="ORF">QTG54_014657</name>
</gene>
<dbReference type="InterPro" id="IPR000330">
    <property type="entry name" value="SNF2_N"/>
</dbReference>
<evidence type="ECO:0000256" key="5">
    <source>
        <dbReference type="SAM" id="MobiDB-lite"/>
    </source>
</evidence>
<dbReference type="GO" id="GO:0031297">
    <property type="term" value="P:replication fork processing"/>
    <property type="evidence" value="ECO:0007669"/>
    <property type="project" value="TreeGrafter"/>
</dbReference>
<dbReference type="SMART" id="SM00487">
    <property type="entry name" value="DEXDc"/>
    <property type="match status" value="1"/>
</dbReference>
<feature type="compositionally biased region" description="Low complexity" evidence="5">
    <location>
        <begin position="319"/>
        <end position="335"/>
    </location>
</feature>
<keyword evidence="3" id="KW-0347">Helicase</keyword>
<evidence type="ECO:0000259" key="6">
    <source>
        <dbReference type="PROSITE" id="PS51192"/>
    </source>
</evidence>
<dbReference type="InterPro" id="IPR027417">
    <property type="entry name" value="P-loop_NTPase"/>
</dbReference>
<evidence type="ECO:0000313" key="8">
    <source>
        <dbReference type="EMBL" id="KAK1734784.1"/>
    </source>
</evidence>
<dbReference type="Gene3D" id="3.40.50.10810">
    <property type="entry name" value="Tandem AAA-ATPase domain"/>
    <property type="match status" value="1"/>
</dbReference>
<dbReference type="GO" id="GO:0005524">
    <property type="term" value="F:ATP binding"/>
    <property type="evidence" value="ECO:0007669"/>
    <property type="project" value="UniProtKB-KW"/>
</dbReference>
<feature type="domain" description="Helicase ATP-binding" evidence="6">
    <location>
        <begin position="411"/>
        <end position="610"/>
    </location>
</feature>
<dbReference type="PANTHER" id="PTHR45766:SF3">
    <property type="entry name" value="DNA ANNEALING HELICASE AND ENDONUCLEASE ZRANB3"/>
    <property type="match status" value="1"/>
</dbReference>
<feature type="compositionally biased region" description="Polar residues" evidence="5">
    <location>
        <begin position="265"/>
        <end position="292"/>
    </location>
</feature>
<feature type="compositionally biased region" description="Basic and acidic residues" evidence="5">
    <location>
        <begin position="250"/>
        <end position="264"/>
    </location>
</feature>